<dbReference type="AlphaFoldDB" id="A0A2M9XI94"/>
<evidence type="ECO:0008006" key="3">
    <source>
        <dbReference type="Google" id="ProtNLM"/>
    </source>
</evidence>
<sequence length="370" mass="41898">MRNKLYLLGLIVVLLFLAFFLLEKTKEDATEIEYWKLSLDRIEYYPPSEQWVERTGDKFYSKPFTISVKEGIKKGEKFFTVLNKDAETGKDIEYEGGYNSENTVRDFGTYRVKGTEEILEGIQIKESLQLGEDSPKLVFYSGNVSKTLRIGKKHSLGSTRVILHEGPIRNILTSSSFLFDRFQKGPQEFRQKSILTLNKEYVKEISYIDENGISIRIDNTPFESNSIKKNFWRRLSGEIILLEPKLGEDLYRFMTGLKVETFPDDENGAGFGIGNILAPGAEKSEFSLASVKVLISDGNEIVYRFHKETSIGDKKLTPVIRIINSNFKEPPVYVIANAFAQISAAANAIKNAKAIVKADKAKPGNTSRKK</sequence>
<protein>
    <recommendedName>
        <fullName evidence="3">DUF4340 domain-containing protein</fullName>
    </recommendedName>
</protein>
<accession>A0A2M9XI94</accession>
<gene>
    <name evidence="1" type="ORF">CH357_01755</name>
</gene>
<name>A0A2M9XI94_9LEPT</name>
<reference evidence="1 2" key="1">
    <citation type="submission" date="2017-07" db="EMBL/GenBank/DDBJ databases">
        <title>Leptospira spp. isolated from tropical soils.</title>
        <authorList>
            <person name="Thibeaux R."/>
            <person name="Iraola G."/>
            <person name="Ferres I."/>
            <person name="Bierque E."/>
            <person name="Girault D."/>
            <person name="Soupe-Gilbert M.-E."/>
            <person name="Picardeau M."/>
            <person name="Goarant C."/>
        </authorList>
    </citation>
    <scope>NUCLEOTIDE SEQUENCE [LARGE SCALE GENOMIC DNA]</scope>
    <source>
        <strain evidence="1 2">MCA1-C-A1</strain>
    </source>
</reference>
<dbReference type="Proteomes" id="UP000232196">
    <property type="component" value="Unassembled WGS sequence"/>
</dbReference>
<evidence type="ECO:0000313" key="2">
    <source>
        <dbReference type="Proteomes" id="UP000232196"/>
    </source>
</evidence>
<dbReference type="RefSeq" id="WP_100705047.1">
    <property type="nucleotide sequence ID" value="NZ_NPDL01000004.1"/>
</dbReference>
<evidence type="ECO:0000313" key="1">
    <source>
        <dbReference type="EMBL" id="PJZ27302.1"/>
    </source>
</evidence>
<organism evidence="1 2">
    <name type="scientific">Leptospira hartskeerlii</name>
    <dbReference type="NCBI Taxonomy" id="2023177"/>
    <lineage>
        <taxon>Bacteria</taxon>
        <taxon>Pseudomonadati</taxon>
        <taxon>Spirochaetota</taxon>
        <taxon>Spirochaetia</taxon>
        <taxon>Leptospirales</taxon>
        <taxon>Leptospiraceae</taxon>
        <taxon>Leptospira</taxon>
    </lineage>
</organism>
<proteinExistence type="predicted"/>
<dbReference type="EMBL" id="NPDN01000001">
    <property type="protein sequence ID" value="PJZ27302.1"/>
    <property type="molecule type" value="Genomic_DNA"/>
</dbReference>
<keyword evidence="2" id="KW-1185">Reference proteome</keyword>
<dbReference type="OrthoDB" id="340230at2"/>
<comment type="caution">
    <text evidence="1">The sequence shown here is derived from an EMBL/GenBank/DDBJ whole genome shotgun (WGS) entry which is preliminary data.</text>
</comment>